<proteinExistence type="predicted"/>
<keyword evidence="1" id="KW-0472">Membrane</keyword>
<sequence>MKQRLLFVLLFILLSIGSGYLITTISSGIVSGIKNNFTHEDSEKNPTSESYTRYTLLDEVPERGSGKWESEFDELLNFEFDSGTSKRTIITYSTLAFLFTTIIIIVIIRRSKKRAQNKEIVDDEKITKVSVNKQIEYNNNPEIIRTSNYHDLHKIRRILIEWEKNLSNSTKKKPQETISEWFKRIGGPTDIIDIYEKVRYGDKVISNEEISKFKRILNK</sequence>
<dbReference type="KEGG" id="bvq:FHE72_17600"/>
<evidence type="ECO:0000313" key="3">
    <source>
        <dbReference type="Proteomes" id="UP000465062"/>
    </source>
</evidence>
<dbReference type="EMBL" id="CP047394">
    <property type="protein sequence ID" value="QHE62637.1"/>
    <property type="molecule type" value="Genomic_DNA"/>
</dbReference>
<keyword evidence="1" id="KW-1133">Transmembrane helix</keyword>
<reference evidence="2 3" key="1">
    <citation type="submission" date="2019-06" db="EMBL/GenBank/DDBJ databases">
        <title>An operon consisting of a P-type ATPase gene and a transcriptional regular gene given the different cadmium resistance in Bacillus vietamensis 151-6 and Bacillus marisflavi 151-25.</title>
        <authorList>
            <person name="Yu X."/>
        </authorList>
    </citation>
    <scope>NUCLEOTIDE SEQUENCE [LARGE SCALE GENOMIC DNA]</scope>
    <source>
        <strain evidence="2 3">151-6</strain>
    </source>
</reference>
<evidence type="ECO:0008006" key="4">
    <source>
        <dbReference type="Google" id="ProtNLM"/>
    </source>
</evidence>
<dbReference type="Proteomes" id="UP000465062">
    <property type="component" value="Chromosome"/>
</dbReference>
<organism evidence="2 3">
    <name type="scientific">Rossellomorea vietnamensis</name>
    <dbReference type="NCBI Taxonomy" id="218284"/>
    <lineage>
        <taxon>Bacteria</taxon>
        <taxon>Bacillati</taxon>
        <taxon>Bacillota</taxon>
        <taxon>Bacilli</taxon>
        <taxon>Bacillales</taxon>
        <taxon>Bacillaceae</taxon>
        <taxon>Rossellomorea</taxon>
    </lineage>
</organism>
<keyword evidence="1" id="KW-0812">Transmembrane</keyword>
<gene>
    <name evidence="2" type="ORF">FHE72_17600</name>
</gene>
<protein>
    <recommendedName>
        <fullName evidence="4">DUF4129 domain-containing protein</fullName>
    </recommendedName>
</protein>
<dbReference type="AlphaFoldDB" id="A0A6I6UMS2"/>
<accession>A0A6I6UMS2</accession>
<feature type="transmembrane region" description="Helical" evidence="1">
    <location>
        <begin position="89"/>
        <end position="108"/>
    </location>
</feature>
<dbReference type="RefSeq" id="WP_079533331.1">
    <property type="nucleotide sequence ID" value="NZ_CP047394.1"/>
</dbReference>
<evidence type="ECO:0000256" key="1">
    <source>
        <dbReference type="SAM" id="Phobius"/>
    </source>
</evidence>
<name>A0A6I6UMS2_9BACI</name>
<evidence type="ECO:0000313" key="2">
    <source>
        <dbReference type="EMBL" id="QHE62637.1"/>
    </source>
</evidence>